<gene>
    <name evidence="1" type="ordered locus">TREAZ_2793</name>
</gene>
<accession>F5YD22</accession>
<evidence type="ECO:0000313" key="1">
    <source>
        <dbReference type="EMBL" id="AEF80175.1"/>
    </source>
</evidence>
<dbReference type="EMBL" id="CP001841">
    <property type="protein sequence ID" value="AEF80175.1"/>
    <property type="molecule type" value="Genomic_DNA"/>
</dbReference>
<organism evidence="1 2">
    <name type="scientific">Leadbettera azotonutricia (strain ATCC BAA-888 / DSM 13862 / ZAS-9)</name>
    <name type="common">Treponema azotonutricium</name>
    <dbReference type="NCBI Taxonomy" id="545695"/>
    <lineage>
        <taxon>Bacteria</taxon>
        <taxon>Pseudomonadati</taxon>
        <taxon>Spirochaetota</taxon>
        <taxon>Spirochaetia</taxon>
        <taxon>Spirochaetales</taxon>
        <taxon>Breznakiellaceae</taxon>
        <taxon>Leadbettera</taxon>
    </lineage>
</organism>
<keyword evidence="2" id="KW-1185">Reference proteome</keyword>
<dbReference type="HOGENOM" id="CLU_3259283_0_0_12"/>
<dbReference type="InParanoid" id="F5YD22"/>
<dbReference type="Proteomes" id="UP000009222">
    <property type="component" value="Chromosome"/>
</dbReference>
<reference evidence="1 2" key="2">
    <citation type="journal article" date="2011" name="ISME J.">
        <title>RNA-seq reveals cooperative metabolic interactions between two termite-gut spirochete species in co-culture.</title>
        <authorList>
            <person name="Rosenthal A.Z."/>
            <person name="Matson E.G."/>
            <person name="Eldar A."/>
            <person name="Leadbetter J.R."/>
        </authorList>
    </citation>
    <scope>NUCLEOTIDE SEQUENCE [LARGE SCALE GENOMIC DNA]</scope>
    <source>
        <strain evidence="2">ATCC BAA-888 / DSM 13862 / ZAS-9</strain>
    </source>
</reference>
<sequence>MKSSNGVYYVKFRDVVTREILSRISSGLKNKTLAIHWAYQEG</sequence>
<protein>
    <submittedName>
        <fullName evidence="1">Uncharacterized protein</fullName>
    </submittedName>
</protein>
<dbReference type="AlphaFoldDB" id="F5YD22"/>
<reference evidence="2" key="1">
    <citation type="submission" date="2009-12" db="EMBL/GenBank/DDBJ databases">
        <title>Complete sequence of Treponema azotonutricium strain ZAS-9.</title>
        <authorList>
            <person name="Tetu S.G."/>
            <person name="Matson E."/>
            <person name="Ren Q."/>
            <person name="Seshadri R."/>
            <person name="Elbourne L."/>
            <person name="Hassan K.A."/>
            <person name="Durkin A."/>
            <person name="Radune D."/>
            <person name="Mohamoud Y."/>
            <person name="Shay R."/>
            <person name="Jin S."/>
            <person name="Zhang X."/>
            <person name="Lucey K."/>
            <person name="Ballor N.R."/>
            <person name="Ottesen E."/>
            <person name="Rosenthal R."/>
            <person name="Allen A."/>
            <person name="Leadbetter J.R."/>
            <person name="Paulsen I.T."/>
        </authorList>
    </citation>
    <scope>NUCLEOTIDE SEQUENCE [LARGE SCALE GENOMIC DNA]</scope>
    <source>
        <strain evidence="2">ATCC BAA-888 / DSM 13862 / ZAS-9</strain>
    </source>
</reference>
<proteinExistence type="predicted"/>
<dbReference type="KEGG" id="taz:TREAZ_2793"/>
<dbReference type="STRING" id="545695.TREAZ_2793"/>
<evidence type="ECO:0000313" key="2">
    <source>
        <dbReference type="Proteomes" id="UP000009222"/>
    </source>
</evidence>
<name>F5YD22_LEAAZ</name>